<feature type="compositionally biased region" description="Low complexity" evidence="8">
    <location>
        <begin position="322"/>
        <end position="350"/>
    </location>
</feature>
<feature type="region of interest" description="Disordered" evidence="8">
    <location>
        <begin position="1"/>
        <end position="75"/>
    </location>
</feature>
<evidence type="ECO:0000256" key="6">
    <source>
        <dbReference type="ARBA" id="ARBA00023242"/>
    </source>
</evidence>
<dbReference type="Pfam" id="PF00096">
    <property type="entry name" value="zf-C2H2"/>
    <property type="match status" value="2"/>
</dbReference>
<dbReference type="EMBL" id="JASNQZ010000012">
    <property type="protein sequence ID" value="KAL0948789.1"/>
    <property type="molecule type" value="Genomic_DNA"/>
</dbReference>
<evidence type="ECO:0000256" key="5">
    <source>
        <dbReference type="ARBA" id="ARBA00022833"/>
    </source>
</evidence>
<keyword evidence="5" id="KW-0862">Zinc</keyword>
<feature type="domain" description="C2H2-type" evidence="9">
    <location>
        <begin position="174"/>
        <end position="201"/>
    </location>
</feature>
<evidence type="ECO:0000256" key="2">
    <source>
        <dbReference type="ARBA" id="ARBA00022723"/>
    </source>
</evidence>
<dbReference type="PANTHER" id="PTHR16515">
    <property type="entry name" value="PR DOMAIN ZINC FINGER PROTEIN"/>
    <property type="match status" value="1"/>
</dbReference>
<evidence type="ECO:0000256" key="8">
    <source>
        <dbReference type="SAM" id="MobiDB-lite"/>
    </source>
</evidence>
<feature type="compositionally biased region" description="Low complexity" evidence="8">
    <location>
        <begin position="247"/>
        <end position="258"/>
    </location>
</feature>
<feature type="compositionally biased region" description="Polar residues" evidence="8">
    <location>
        <begin position="12"/>
        <end position="30"/>
    </location>
</feature>
<dbReference type="SUPFAM" id="SSF57667">
    <property type="entry name" value="beta-beta-alpha zinc fingers"/>
    <property type="match status" value="1"/>
</dbReference>
<comment type="caution">
    <text evidence="10">The sequence shown here is derived from an EMBL/GenBank/DDBJ whole genome shotgun (WGS) entry which is preliminary data.</text>
</comment>
<dbReference type="Proteomes" id="UP001556367">
    <property type="component" value="Unassembled WGS sequence"/>
</dbReference>
<feature type="compositionally biased region" description="Basic and acidic residues" evidence="8">
    <location>
        <begin position="1"/>
        <end position="11"/>
    </location>
</feature>
<evidence type="ECO:0000256" key="7">
    <source>
        <dbReference type="PROSITE-ProRule" id="PRU00042"/>
    </source>
</evidence>
<feature type="domain" description="C2H2-type" evidence="9">
    <location>
        <begin position="202"/>
        <end position="231"/>
    </location>
</feature>
<feature type="compositionally biased region" description="Basic and acidic residues" evidence="8">
    <location>
        <begin position="302"/>
        <end position="312"/>
    </location>
</feature>
<evidence type="ECO:0000313" key="11">
    <source>
        <dbReference type="Proteomes" id="UP001556367"/>
    </source>
</evidence>
<dbReference type="Gene3D" id="3.30.160.60">
    <property type="entry name" value="Classic Zinc Finger"/>
    <property type="match status" value="2"/>
</dbReference>
<keyword evidence="11" id="KW-1185">Reference proteome</keyword>
<feature type="compositionally biased region" description="Acidic residues" evidence="8">
    <location>
        <begin position="285"/>
        <end position="299"/>
    </location>
</feature>
<dbReference type="PANTHER" id="PTHR16515:SF49">
    <property type="entry name" value="GASTRULA ZINC FINGER PROTEIN XLCGF49.1-LIKE-RELATED"/>
    <property type="match status" value="1"/>
</dbReference>
<dbReference type="InterPro" id="IPR013087">
    <property type="entry name" value="Znf_C2H2_type"/>
</dbReference>
<proteinExistence type="predicted"/>
<dbReference type="SMART" id="SM00355">
    <property type="entry name" value="ZnF_C2H2"/>
    <property type="match status" value="2"/>
</dbReference>
<keyword evidence="2" id="KW-0479">Metal-binding</keyword>
<sequence>MPESYRRRGSSDSRMPSSISTNYQPLSSNVAPYRNLRGDETLAGPIQPTFTVFRPDPTRSTLEPISSSSVHRGNHPSPLMRHDSAGAVNGSVPIFSVHLSENPSVRVPRTQVDPRFPAQPALAHQFPGALEGSLITFSSVGGPATSGRLGVPGEVNHGPTSDGRSFPVDPTKRHVCPTCSKRFNRPSSLKIHVNTHTGATPFRCPMPDCGREFNVNSNMKRHYRQHSHDVRGTARSSSRRRRRAASDGKGSASAATTSGAGLSAAFPLSMASLPSSSSSAASDDGSFEEDELMEDDSSLDDATSRCEEDNHRFRQVTMRHLSPASHCSSSPSTISTESTMSSSRSPSSSPCPVHLSCLTLRPVYGVEAHAHSKSPASRYVSIKNEDEDLRM</sequence>
<accession>A0ABR3IZP5</accession>
<keyword evidence="3" id="KW-0677">Repeat</keyword>
<protein>
    <recommendedName>
        <fullName evidence="9">C2H2-type domain-containing protein</fullName>
    </recommendedName>
</protein>
<feature type="compositionally biased region" description="Low complexity" evidence="8">
    <location>
        <begin position="272"/>
        <end position="282"/>
    </location>
</feature>
<evidence type="ECO:0000313" key="10">
    <source>
        <dbReference type="EMBL" id="KAL0948789.1"/>
    </source>
</evidence>
<feature type="region of interest" description="Disordered" evidence="8">
    <location>
        <begin position="221"/>
        <end position="258"/>
    </location>
</feature>
<keyword evidence="4 7" id="KW-0863">Zinc-finger</keyword>
<feature type="compositionally biased region" description="Polar residues" evidence="8">
    <location>
        <begin position="58"/>
        <end position="71"/>
    </location>
</feature>
<reference evidence="11" key="1">
    <citation type="submission" date="2024-06" db="EMBL/GenBank/DDBJ databases">
        <title>Multi-omics analyses provide insights into the biosynthesis of the anticancer antibiotic pleurotin in Hohenbuehelia grisea.</title>
        <authorList>
            <person name="Weaver J.A."/>
            <person name="Alberti F."/>
        </authorList>
    </citation>
    <scope>NUCLEOTIDE SEQUENCE [LARGE SCALE GENOMIC DNA]</scope>
    <source>
        <strain evidence="11">T-177</strain>
    </source>
</reference>
<keyword evidence="6" id="KW-0539">Nucleus</keyword>
<dbReference type="PROSITE" id="PS50157">
    <property type="entry name" value="ZINC_FINGER_C2H2_2"/>
    <property type="match status" value="2"/>
</dbReference>
<dbReference type="PROSITE" id="PS00028">
    <property type="entry name" value="ZINC_FINGER_C2H2_1"/>
    <property type="match status" value="2"/>
</dbReference>
<evidence type="ECO:0000256" key="1">
    <source>
        <dbReference type="ARBA" id="ARBA00004123"/>
    </source>
</evidence>
<feature type="region of interest" description="Disordered" evidence="8">
    <location>
        <begin position="272"/>
        <end position="351"/>
    </location>
</feature>
<name>A0ABR3IZP5_9AGAR</name>
<evidence type="ECO:0000256" key="4">
    <source>
        <dbReference type="ARBA" id="ARBA00022771"/>
    </source>
</evidence>
<evidence type="ECO:0000259" key="9">
    <source>
        <dbReference type="PROSITE" id="PS50157"/>
    </source>
</evidence>
<organism evidence="10 11">
    <name type="scientific">Hohenbuehelia grisea</name>
    <dbReference type="NCBI Taxonomy" id="104357"/>
    <lineage>
        <taxon>Eukaryota</taxon>
        <taxon>Fungi</taxon>
        <taxon>Dikarya</taxon>
        <taxon>Basidiomycota</taxon>
        <taxon>Agaricomycotina</taxon>
        <taxon>Agaricomycetes</taxon>
        <taxon>Agaricomycetidae</taxon>
        <taxon>Agaricales</taxon>
        <taxon>Pleurotineae</taxon>
        <taxon>Pleurotaceae</taxon>
        <taxon>Hohenbuehelia</taxon>
    </lineage>
</organism>
<dbReference type="InterPro" id="IPR050331">
    <property type="entry name" value="Zinc_finger"/>
</dbReference>
<comment type="subcellular location">
    <subcellularLocation>
        <location evidence="1">Nucleus</location>
    </subcellularLocation>
</comment>
<evidence type="ECO:0000256" key="3">
    <source>
        <dbReference type="ARBA" id="ARBA00022737"/>
    </source>
</evidence>
<dbReference type="InterPro" id="IPR036236">
    <property type="entry name" value="Znf_C2H2_sf"/>
</dbReference>
<gene>
    <name evidence="10" type="ORF">HGRIS_008919</name>
</gene>